<dbReference type="PANTHER" id="PTHR42840">
    <property type="entry name" value="NAD(P)-BINDING ROSSMANN-FOLD SUPERFAMILY PROTEIN-RELATED"/>
    <property type="match status" value="1"/>
</dbReference>
<dbReference type="Pfam" id="PF02894">
    <property type="entry name" value="GFO_IDH_MocA_C"/>
    <property type="match status" value="1"/>
</dbReference>
<dbReference type="GO" id="GO:0016491">
    <property type="term" value="F:oxidoreductase activity"/>
    <property type="evidence" value="ECO:0007669"/>
    <property type="project" value="UniProtKB-KW"/>
</dbReference>
<evidence type="ECO:0000313" key="5">
    <source>
        <dbReference type="Proteomes" id="UP000535276"/>
    </source>
</evidence>
<reference evidence="4 5" key="1">
    <citation type="submission" date="2020-07" db="EMBL/GenBank/DDBJ databases">
        <title>Genomic Encyclopedia of Type Strains, Phase IV (KMG-V): Genome sequencing to study the core and pangenomes of soil and plant-associated prokaryotes.</title>
        <authorList>
            <person name="Whitman W."/>
        </authorList>
    </citation>
    <scope>NUCLEOTIDE SEQUENCE [LARGE SCALE GENOMIC DNA]</scope>
    <source>
        <strain evidence="4 5">SEMIA 4052</strain>
    </source>
</reference>
<dbReference type="AlphaFoldDB" id="A0A7Z0E0W4"/>
<dbReference type="Proteomes" id="UP000535276">
    <property type="component" value="Unassembled WGS sequence"/>
</dbReference>
<feature type="domain" description="Gfo/Idh/MocA-like oxidoreductase C-terminal" evidence="3">
    <location>
        <begin position="17"/>
        <end position="115"/>
    </location>
</feature>
<dbReference type="Gene3D" id="3.40.50.720">
    <property type="entry name" value="NAD(P)-binding Rossmann-like Domain"/>
    <property type="match status" value="1"/>
</dbReference>
<proteinExistence type="inferred from homology"/>
<evidence type="ECO:0000259" key="3">
    <source>
        <dbReference type="Pfam" id="PF02894"/>
    </source>
</evidence>
<evidence type="ECO:0000313" key="4">
    <source>
        <dbReference type="EMBL" id="NYJ12978.1"/>
    </source>
</evidence>
<dbReference type="RefSeq" id="WP_246714183.1">
    <property type="nucleotide sequence ID" value="NZ_JACBZV010000007.1"/>
</dbReference>
<evidence type="ECO:0000256" key="2">
    <source>
        <dbReference type="ARBA" id="ARBA00023002"/>
    </source>
</evidence>
<dbReference type="EMBL" id="JACBZV010000007">
    <property type="protein sequence ID" value="NYJ12978.1"/>
    <property type="molecule type" value="Genomic_DNA"/>
</dbReference>
<gene>
    <name evidence="4" type="ORF">GGI64_004059</name>
</gene>
<organism evidence="4 5">
    <name type="scientific">Rhizobium leguminosarum</name>
    <dbReference type="NCBI Taxonomy" id="384"/>
    <lineage>
        <taxon>Bacteria</taxon>
        <taxon>Pseudomonadati</taxon>
        <taxon>Pseudomonadota</taxon>
        <taxon>Alphaproteobacteria</taxon>
        <taxon>Hyphomicrobiales</taxon>
        <taxon>Rhizobiaceae</taxon>
        <taxon>Rhizobium/Agrobacterium group</taxon>
        <taxon>Rhizobium</taxon>
    </lineage>
</organism>
<name>A0A7Z0E0W4_RHILE</name>
<keyword evidence="2" id="KW-0560">Oxidoreductase</keyword>
<dbReference type="InterPro" id="IPR004104">
    <property type="entry name" value="Gfo/Idh/MocA-like_OxRdtase_C"/>
</dbReference>
<protein>
    <submittedName>
        <fullName evidence="4">Putative dehydrogenase</fullName>
    </submittedName>
</protein>
<accession>A0A7Z0E0W4</accession>
<comment type="caution">
    <text evidence="4">The sequence shown here is derived from an EMBL/GenBank/DDBJ whole genome shotgun (WGS) entry which is preliminary data.</text>
</comment>
<dbReference type="PANTHER" id="PTHR42840:SF3">
    <property type="entry name" value="BINDING ROSSMANN FOLD OXIDOREDUCTASE, PUTATIVE (AFU_ORTHOLOGUE AFUA_2G10240)-RELATED"/>
    <property type="match status" value="1"/>
</dbReference>
<sequence length="117" mass="12835">MRVLARICCQVTNSRRTTYGYDKRLEVHGSKGMLRVSNVLDNLVERAGSNGFGQAVAQAFFLERFDAAYLAEMHHFVGAVSSGIAPAPNAEDGLRAQLIADAATQSWREGRPVEIPR</sequence>
<evidence type="ECO:0000256" key="1">
    <source>
        <dbReference type="ARBA" id="ARBA00010928"/>
    </source>
</evidence>
<comment type="similarity">
    <text evidence="1">Belongs to the Gfo/Idh/MocA family.</text>
</comment>
<dbReference type="Gene3D" id="3.30.360.10">
    <property type="entry name" value="Dihydrodipicolinate Reductase, domain 2"/>
    <property type="match status" value="1"/>
</dbReference>